<name>A0A443J5I7_9RHOB</name>
<keyword evidence="7 8" id="KW-0472">Membrane</keyword>
<dbReference type="EMBL" id="SAUW01000001">
    <property type="protein sequence ID" value="RWR15596.1"/>
    <property type="molecule type" value="Genomic_DNA"/>
</dbReference>
<evidence type="ECO:0000256" key="6">
    <source>
        <dbReference type="ARBA" id="ARBA00022989"/>
    </source>
</evidence>
<reference evidence="9 10" key="2">
    <citation type="submission" date="2019-01" db="EMBL/GenBank/DDBJ databases">
        <authorList>
            <person name="Li Y."/>
        </authorList>
    </citation>
    <scope>NUCLEOTIDE SEQUENCE [LARGE SCALE GENOMIC DNA]</scope>
    <source>
        <strain evidence="9 10">2D-5</strain>
    </source>
</reference>
<keyword evidence="5 8" id="KW-0812">Transmembrane</keyword>
<organism evidence="9 10">
    <name type="scientific">Paenirhodobacter populi</name>
    <dbReference type="NCBI Taxonomy" id="2306993"/>
    <lineage>
        <taxon>Bacteria</taxon>
        <taxon>Pseudomonadati</taxon>
        <taxon>Pseudomonadota</taxon>
        <taxon>Alphaproteobacteria</taxon>
        <taxon>Rhodobacterales</taxon>
        <taxon>Rhodobacter group</taxon>
        <taxon>Paenirhodobacter</taxon>
    </lineage>
</organism>
<gene>
    <name evidence="9" type="ORF">D2T33_00080</name>
</gene>
<feature type="transmembrane region" description="Helical" evidence="8">
    <location>
        <begin position="235"/>
        <end position="255"/>
    </location>
</feature>
<evidence type="ECO:0000256" key="5">
    <source>
        <dbReference type="ARBA" id="ARBA00022692"/>
    </source>
</evidence>
<keyword evidence="3" id="KW-1003">Cell membrane</keyword>
<dbReference type="PANTHER" id="PTHR32196:SF21">
    <property type="entry name" value="ABC TRANSPORTER PERMEASE PROTEIN YPHD-RELATED"/>
    <property type="match status" value="1"/>
</dbReference>
<evidence type="ECO:0000256" key="4">
    <source>
        <dbReference type="ARBA" id="ARBA00022519"/>
    </source>
</evidence>
<evidence type="ECO:0000256" key="8">
    <source>
        <dbReference type="SAM" id="Phobius"/>
    </source>
</evidence>
<comment type="subcellular location">
    <subcellularLocation>
        <location evidence="1">Cell membrane</location>
        <topology evidence="1">Multi-pass membrane protein</topology>
    </subcellularLocation>
</comment>
<dbReference type="Pfam" id="PF02653">
    <property type="entry name" value="BPD_transp_2"/>
    <property type="match status" value="1"/>
</dbReference>
<feature type="transmembrane region" description="Helical" evidence="8">
    <location>
        <begin position="136"/>
        <end position="157"/>
    </location>
</feature>
<evidence type="ECO:0000313" key="10">
    <source>
        <dbReference type="Proteomes" id="UP000285710"/>
    </source>
</evidence>
<evidence type="ECO:0000313" key="9">
    <source>
        <dbReference type="EMBL" id="RWR15596.1"/>
    </source>
</evidence>
<dbReference type="AlphaFoldDB" id="A0A443J5I7"/>
<comment type="caution">
    <text evidence="9">The sequence shown here is derived from an EMBL/GenBank/DDBJ whole genome shotgun (WGS) entry which is preliminary data.</text>
</comment>
<dbReference type="GO" id="GO:0005886">
    <property type="term" value="C:plasma membrane"/>
    <property type="evidence" value="ECO:0007669"/>
    <property type="project" value="UniProtKB-SubCell"/>
</dbReference>
<proteinExistence type="predicted"/>
<feature type="transmembrane region" description="Helical" evidence="8">
    <location>
        <begin position="71"/>
        <end position="92"/>
    </location>
</feature>
<evidence type="ECO:0000256" key="7">
    <source>
        <dbReference type="ARBA" id="ARBA00023136"/>
    </source>
</evidence>
<dbReference type="CDD" id="cd06579">
    <property type="entry name" value="TM_PBP1_transp_AraH_like"/>
    <property type="match status" value="1"/>
</dbReference>
<accession>A0A443J5I7</accession>
<feature type="transmembrane region" description="Helical" evidence="8">
    <location>
        <begin position="186"/>
        <end position="207"/>
    </location>
</feature>
<reference evidence="9 10" key="1">
    <citation type="submission" date="2019-01" db="EMBL/GenBank/DDBJ databases">
        <title>Sinorhodobacter populi sp. nov. isolated from the symptomatic bark tissue of Populus euramericana canker.</title>
        <authorList>
            <person name="Xu G."/>
        </authorList>
    </citation>
    <scope>NUCLEOTIDE SEQUENCE [LARGE SCALE GENOMIC DNA]</scope>
    <source>
        <strain evidence="9 10">2D-5</strain>
    </source>
</reference>
<dbReference type="GO" id="GO:0022857">
    <property type="term" value="F:transmembrane transporter activity"/>
    <property type="evidence" value="ECO:0007669"/>
    <property type="project" value="InterPro"/>
</dbReference>
<sequence>MVLLAILAIGLGIASPHALSAQNLINILNQQASLILVTVGQTIVVLTAGLDLSVGSVVSLTTAIASHDIPFAVPLAVLAALAVGLVNATGILKFGIHPILMTLSTMTAVQGLALLIRPIPGGTVPDWMKSYAGAELLGLPLPVILTALAVLIAGMAISHSRFGLHLMATGASPQSALLGGVNTGRVILVAYLLSSLFACLGGLNLAARLASGDPLVGAPFGIDSIAATALGGTQLSGGLGGVAGPAAGVLFLALLGNGLNLLNISTYYQMIIKGALLILAVSAHRRNQPGL</sequence>
<evidence type="ECO:0000256" key="2">
    <source>
        <dbReference type="ARBA" id="ARBA00022448"/>
    </source>
</evidence>
<dbReference type="PANTHER" id="PTHR32196">
    <property type="entry name" value="ABC TRANSPORTER PERMEASE PROTEIN YPHD-RELATED-RELATED"/>
    <property type="match status" value="1"/>
</dbReference>
<keyword evidence="6 8" id="KW-1133">Transmembrane helix</keyword>
<dbReference type="Proteomes" id="UP000285710">
    <property type="component" value="Unassembled WGS sequence"/>
</dbReference>
<feature type="transmembrane region" description="Helical" evidence="8">
    <location>
        <begin position="31"/>
        <end position="50"/>
    </location>
</feature>
<feature type="transmembrane region" description="Helical" evidence="8">
    <location>
        <begin position="98"/>
        <end position="116"/>
    </location>
</feature>
<evidence type="ECO:0000256" key="3">
    <source>
        <dbReference type="ARBA" id="ARBA00022475"/>
    </source>
</evidence>
<keyword evidence="10" id="KW-1185">Reference proteome</keyword>
<dbReference type="InterPro" id="IPR001851">
    <property type="entry name" value="ABC_transp_permease"/>
</dbReference>
<keyword evidence="2" id="KW-0813">Transport</keyword>
<keyword evidence="4" id="KW-0997">Cell inner membrane</keyword>
<evidence type="ECO:0000256" key="1">
    <source>
        <dbReference type="ARBA" id="ARBA00004651"/>
    </source>
</evidence>
<protein>
    <submittedName>
        <fullName evidence="9">ABC transporter permease</fullName>
    </submittedName>
</protein>